<evidence type="ECO:0000256" key="4">
    <source>
        <dbReference type="ARBA" id="ARBA00023136"/>
    </source>
</evidence>
<dbReference type="SUPFAM" id="SSF81321">
    <property type="entry name" value="Family A G protein-coupled receptor-like"/>
    <property type="match status" value="1"/>
</dbReference>
<evidence type="ECO:0000256" key="5">
    <source>
        <dbReference type="SAM" id="Phobius"/>
    </source>
</evidence>
<name>A0A7M5X3I8_9CNID</name>
<evidence type="ECO:0000313" key="8">
    <source>
        <dbReference type="Proteomes" id="UP000594262"/>
    </source>
</evidence>
<keyword evidence="8" id="KW-1185">Reference proteome</keyword>
<dbReference type="AlphaFoldDB" id="A0A7M5X3I8"/>
<evidence type="ECO:0000259" key="6">
    <source>
        <dbReference type="PROSITE" id="PS50262"/>
    </source>
</evidence>
<dbReference type="PROSITE" id="PS50262">
    <property type="entry name" value="G_PROTEIN_RECEP_F1_2"/>
    <property type="match status" value="1"/>
</dbReference>
<dbReference type="InterPro" id="IPR017452">
    <property type="entry name" value="GPCR_Rhodpsn_7TM"/>
</dbReference>
<feature type="domain" description="G-protein coupled receptors family 1 profile" evidence="6">
    <location>
        <begin position="46"/>
        <end position="278"/>
    </location>
</feature>
<keyword evidence="4 5" id="KW-0472">Membrane</keyword>
<evidence type="ECO:0000256" key="1">
    <source>
        <dbReference type="ARBA" id="ARBA00004370"/>
    </source>
</evidence>
<reference evidence="7" key="1">
    <citation type="submission" date="2021-01" db="UniProtKB">
        <authorList>
            <consortium name="EnsemblMetazoa"/>
        </authorList>
    </citation>
    <scope>IDENTIFICATION</scope>
</reference>
<keyword evidence="3 5" id="KW-1133">Transmembrane helix</keyword>
<feature type="transmembrane region" description="Helical" evidence="5">
    <location>
        <begin position="33"/>
        <end position="58"/>
    </location>
</feature>
<dbReference type="GO" id="GO:0016020">
    <property type="term" value="C:membrane"/>
    <property type="evidence" value="ECO:0007669"/>
    <property type="project" value="UniProtKB-SubCell"/>
</dbReference>
<evidence type="ECO:0000256" key="3">
    <source>
        <dbReference type="ARBA" id="ARBA00022989"/>
    </source>
</evidence>
<organism evidence="7 8">
    <name type="scientific">Clytia hemisphaerica</name>
    <dbReference type="NCBI Taxonomy" id="252671"/>
    <lineage>
        <taxon>Eukaryota</taxon>
        <taxon>Metazoa</taxon>
        <taxon>Cnidaria</taxon>
        <taxon>Hydrozoa</taxon>
        <taxon>Hydroidolina</taxon>
        <taxon>Leptothecata</taxon>
        <taxon>Obeliida</taxon>
        <taxon>Clytiidae</taxon>
        <taxon>Clytia</taxon>
    </lineage>
</organism>
<dbReference type="Gene3D" id="1.20.1070.10">
    <property type="entry name" value="Rhodopsin 7-helix transmembrane proteins"/>
    <property type="match status" value="1"/>
</dbReference>
<keyword evidence="2 5" id="KW-0812">Transmembrane</keyword>
<accession>A0A7M5X3I8</accession>
<comment type="subcellular location">
    <subcellularLocation>
        <location evidence="1">Membrane</location>
    </subcellularLocation>
</comment>
<feature type="transmembrane region" description="Helical" evidence="5">
    <location>
        <begin position="190"/>
        <end position="215"/>
    </location>
</feature>
<feature type="transmembrane region" description="Helical" evidence="5">
    <location>
        <begin position="148"/>
        <end position="170"/>
    </location>
</feature>
<proteinExistence type="predicted"/>
<dbReference type="EnsemblMetazoa" id="CLYHEMT016430.1">
    <property type="protein sequence ID" value="CLYHEMP016430.1"/>
    <property type="gene ID" value="CLYHEMG016430"/>
</dbReference>
<dbReference type="Proteomes" id="UP000594262">
    <property type="component" value="Unplaced"/>
</dbReference>
<feature type="transmembrane region" description="Helical" evidence="5">
    <location>
        <begin position="255"/>
        <end position="275"/>
    </location>
</feature>
<sequence length="278" mass="31989">KFQRKYFLIRNSMKNTTHAKNCTTVPMEAGPSIIFVVLIAIILSLLNVIALVVIFSTCCKGLKKKFFSKFPIICLLVGSTIKGAIADPLYIYKILLFPESHSEPKWLCDSSRFLRIFSSHLMKINIMSLTLQRLYAISKSSKKSSTKCLVWFGRILYFIYMISPIGIDIVPFFEHPRRKHHCNYVPNRHWVISVEVVYSIIPLTIAFLSQIAIIYQAYKQAKAGDEILNDQEGQPLRRNNESNIRRKDVKFTFKSIASLKLIVTSGIFLFCWFSLSVF</sequence>
<evidence type="ECO:0000313" key="7">
    <source>
        <dbReference type="EnsemblMetazoa" id="CLYHEMP016430.1"/>
    </source>
</evidence>
<protein>
    <recommendedName>
        <fullName evidence="6">G-protein coupled receptors family 1 profile domain-containing protein</fullName>
    </recommendedName>
</protein>
<evidence type="ECO:0000256" key="2">
    <source>
        <dbReference type="ARBA" id="ARBA00022692"/>
    </source>
</evidence>